<proteinExistence type="predicted"/>
<feature type="compositionally biased region" description="Basic and acidic residues" evidence="1">
    <location>
        <begin position="169"/>
        <end position="192"/>
    </location>
</feature>
<feature type="compositionally biased region" description="Acidic residues" evidence="1">
    <location>
        <begin position="387"/>
        <end position="398"/>
    </location>
</feature>
<feature type="compositionally biased region" description="Polar residues" evidence="1">
    <location>
        <begin position="748"/>
        <end position="758"/>
    </location>
</feature>
<feature type="compositionally biased region" description="Low complexity" evidence="1">
    <location>
        <begin position="833"/>
        <end position="845"/>
    </location>
</feature>
<evidence type="ECO:0000313" key="2">
    <source>
        <dbReference type="EMBL" id="MEB3509636.1"/>
    </source>
</evidence>
<feature type="compositionally biased region" description="Low complexity" evidence="1">
    <location>
        <begin position="734"/>
        <end position="747"/>
    </location>
</feature>
<feature type="compositionally biased region" description="Pro residues" evidence="1">
    <location>
        <begin position="340"/>
        <end position="352"/>
    </location>
</feature>
<protein>
    <submittedName>
        <fullName evidence="2">Uncharacterized protein</fullName>
    </submittedName>
</protein>
<dbReference type="EMBL" id="JAYKYQ010000002">
    <property type="protein sequence ID" value="MEB3509636.1"/>
    <property type="molecule type" value="Genomic_DNA"/>
</dbReference>
<sequence length="1100" mass="114134">MSQPSRIDTGELRAMVSTLERLIADASRTVGQLKAAIASAEGLVGGDPVDHAEASPVLEPAVFAAESSPEPKAMPTPWSRKNQETPWSRRVVRPCPTVQSTPVHVSAPREIGVPPAEVSAPARRLAPARHSEFQPAGRRTDAVDERASVRRAVAADGPPPAAAAASSRGTDRGEHSVPRRRTDAASAHRTDTPDGSPPDGSAGAAPSVGRAHRAEDLAPIGSPRHQVSAPSAAGGSRPPRPHIDLDDSVRLVRPEAPAPAARSGSAPGQPTDFIDASAATDSAGAAAEGHRSPSRWTDARDDHEPIQQAGAAHNRAPARQKDIQEAFASPRHIAAADGSPPAPETGPAPHPEQVPQTTEPAPPERTGIADDPAPVVPNARRGAPIEAADDDVLIEEADDRPAVTLRDDTTIGTATTPPPGIADDSPPGSVPPYLPVPITSTDQSGRSSELARIRRTEPEATHGYDAASLVPTDRAADSAAGHVTDTTPTPSTDNADLPRRMISENDADPDIPTNLAEQQAPNPRTATTLRPDPIPELDAPGHSAAEQQTTAAPNQSSGNANLPSRQPMINADDSLPHRHKEATEQTAPAQAATTPLPEPSGQIDATDHPAAEQQTTATPDHSSGNTARSQPTSSIGDSAPDPPRDTAEQAASVPAATAPGPQIDATDDCAAERRAGSAPGLQADATDEPVSRRTIGNAPGSAAWLDALRFSWLDSPNGSPPAGAGTTDASGHQAGSPPGAGEAGSVAQQLGSTDNSGARRSIGHPSSGGRSDPAPEHPGTAPNRKPDAADQPTQTEVSATGHPRHAADDADSIGIAKNPTRSPRTDVTHPHRAASAATSAENSTAVHRSESATPRRTGSTGGVPVQRPGPASPRKHERALIERGDSARRPAVSEQTDAPDPFEALRIAREMSARHGVEVVGFDTANVDLQVIREIASAIDELLTKYPMPLRGVELTADTEPRPRPERDPTAAQSADAPIWLLLDHAALSPPRSAPVETRRIFRRRGPAERPVYTAVVREFAGALDVAGAFRARQEALRTLINESLRGGGGGLGLLDPGRALIDGFTEVVLRGERASATAKELHGALVKMARVESSDDLSA</sequence>
<accession>A0ABU6AQJ0</accession>
<feature type="compositionally biased region" description="Low complexity" evidence="1">
    <location>
        <begin position="584"/>
        <end position="595"/>
    </location>
</feature>
<comment type="caution">
    <text evidence="2">The sequence shown here is derived from an EMBL/GenBank/DDBJ whole genome shotgun (WGS) entry which is preliminary data.</text>
</comment>
<feature type="compositionally biased region" description="Low complexity" evidence="1">
    <location>
        <begin position="254"/>
        <end position="287"/>
    </location>
</feature>
<feature type="region of interest" description="Disordered" evidence="1">
    <location>
        <begin position="65"/>
        <end position="698"/>
    </location>
</feature>
<feature type="compositionally biased region" description="Basic and acidic residues" evidence="1">
    <location>
        <begin position="399"/>
        <end position="409"/>
    </location>
</feature>
<feature type="compositionally biased region" description="Polar residues" evidence="1">
    <location>
        <begin position="438"/>
        <end position="447"/>
    </location>
</feature>
<name>A0ABU6AQJ0_9NOCA</name>
<reference evidence="2 3" key="1">
    <citation type="submission" date="2023-12" db="EMBL/GenBank/DDBJ databases">
        <title>novel species in genus Nocarida.</title>
        <authorList>
            <person name="Li Z."/>
        </authorList>
    </citation>
    <scope>NUCLEOTIDE SEQUENCE [LARGE SCALE GENOMIC DNA]</scope>
    <source>
        <strain evidence="2 3">CDC186</strain>
    </source>
</reference>
<feature type="region of interest" description="Disordered" evidence="1">
    <location>
        <begin position="712"/>
        <end position="898"/>
    </location>
</feature>
<feature type="region of interest" description="Disordered" evidence="1">
    <location>
        <begin position="954"/>
        <end position="973"/>
    </location>
</feature>
<feature type="compositionally biased region" description="Basic and acidic residues" evidence="1">
    <location>
        <begin position="878"/>
        <end position="888"/>
    </location>
</feature>
<organism evidence="2 3">
    <name type="scientific">Nocardia implantans</name>
    <dbReference type="NCBI Taxonomy" id="3108168"/>
    <lineage>
        <taxon>Bacteria</taxon>
        <taxon>Bacillati</taxon>
        <taxon>Actinomycetota</taxon>
        <taxon>Actinomycetes</taxon>
        <taxon>Mycobacteriales</taxon>
        <taxon>Nocardiaceae</taxon>
        <taxon>Nocardia</taxon>
    </lineage>
</organism>
<keyword evidence="3" id="KW-1185">Reference proteome</keyword>
<feature type="compositionally biased region" description="Polar residues" evidence="1">
    <location>
        <begin position="515"/>
        <end position="528"/>
    </location>
</feature>
<gene>
    <name evidence="2" type="ORF">U3653_06360</name>
</gene>
<feature type="compositionally biased region" description="Basic and acidic residues" evidence="1">
    <location>
        <begin position="241"/>
        <end position="253"/>
    </location>
</feature>
<evidence type="ECO:0000313" key="3">
    <source>
        <dbReference type="Proteomes" id="UP001348098"/>
    </source>
</evidence>
<dbReference type="RefSeq" id="WP_195077652.1">
    <property type="nucleotide sequence ID" value="NZ_JAYESH010000001.1"/>
</dbReference>
<feature type="compositionally biased region" description="Polar residues" evidence="1">
    <location>
        <begin position="545"/>
        <end position="564"/>
    </location>
</feature>
<feature type="compositionally biased region" description="Basic and acidic residues" evidence="1">
    <location>
        <begin position="959"/>
        <end position="969"/>
    </location>
</feature>
<feature type="compositionally biased region" description="Low complexity" evidence="1">
    <location>
        <begin position="410"/>
        <end position="427"/>
    </location>
</feature>
<evidence type="ECO:0000256" key="1">
    <source>
        <dbReference type="SAM" id="MobiDB-lite"/>
    </source>
</evidence>
<feature type="compositionally biased region" description="Basic and acidic residues" evidence="1">
    <location>
        <begin position="449"/>
        <end position="462"/>
    </location>
</feature>
<feature type="compositionally biased region" description="Basic and acidic residues" evidence="1">
    <location>
        <begin position="138"/>
        <end position="148"/>
    </location>
</feature>
<feature type="compositionally biased region" description="Polar residues" evidence="1">
    <location>
        <begin position="612"/>
        <end position="636"/>
    </location>
</feature>
<feature type="compositionally biased region" description="Polar residues" evidence="1">
    <location>
        <begin position="484"/>
        <end position="494"/>
    </location>
</feature>
<dbReference type="Proteomes" id="UP001348098">
    <property type="component" value="Unassembled WGS sequence"/>
</dbReference>